<dbReference type="RefSeq" id="WP_035346532.1">
    <property type="nucleotide sequence ID" value="NZ_BAUU01000031.1"/>
</dbReference>
<protein>
    <submittedName>
        <fullName evidence="4">Penicillin-binding protein</fullName>
    </submittedName>
</protein>
<evidence type="ECO:0000256" key="2">
    <source>
        <dbReference type="ARBA" id="ARBA00023136"/>
    </source>
</evidence>
<dbReference type="PANTHER" id="PTHR46825">
    <property type="entry name" value="D-ALANYL-D-ALANINE-CARBOXYPEPTIDASE/ENDOPEPTIDASE AMPH"/>
    <property type="match status" value="1"/>
</dbReference>
<proteinExistence type="predicted"/>
<reference evidence="4" key="1">
    <citation type="journal article" date="2014" name="Genome Announc.">
        <title>Draft Genome Sequences of Three Alkaliphilic Bacillus Strains, Bacillus wakoensis JCM 9140T, Bacillus akibai JCM 9157T, and Bacillus hemicellulosilyticus JCM 9152T.</title>
        <authorList>
            <person name="Yuki M."/>
            <person name="Oshima K."/>
            <person name="Suda W."/>
            <person name="Oshida Y."/>
            <person name="Kitamura K."/>
            <person name="Iida T."/>
            <person name="Hattori M."/>
            <person name="Ohkuma M."/>
        </authorList>
    </citation>
    <scope>NUCLEOTIDE SEQUENCE [LARGE SCALE GENOMIC DNA]</scope>
    <source>
        <strain evidence="4">JCM 9152</strain>
    </source>
</reference>
<evidence type="ECO:0000313" key="4">
    <source>
        <dbReference type="EMBL" id="GAE32208.1"/>
    </source>
</evidence>
<dbReference type="SUPFAM" id="SSF56601">
    <property type="entry name" value="beta-lactamase/transpeptidase-like"/>
    <property type="match status" value="1"/>
</dbReference>
<gene>
    <name evidence="4" type="ORF">JCM9152_3732</name>
</gene>
<evidence type="ECO:0000259" key="3">
    <source>
        <dbReference type="Pfam" id="PF00144"/>
    </source>
</evidence>
<dbReference type="OrthoDB" id="9803467at2"/>
<organism evidence="4 5">
    <name type="scientific">Halalkalibacter hemicellulosilyticusJCM 9152</name>
    <dbReference type="NCBI Taxonomy" id="1236971"/>
    <lineage>
        <taxon>Bacteria</taxon>
        <taxon>Bacillati</taxon>
        <taxon>Bacillota</taxon>
        <taxon>Bacilli</taxon>
        <taxon>Bacillales</taxon>
        <taxon>Bacillaceae</taxon>
        <taxon>Halalkalibacter</taxon>
    </lineage>
</organism>
<evidence type="ECO:0000313" key="5">
    <source>
        <dbReference type="Proteomes" id="UP000018895"/>
    </source>
</evidence>
<evidence type="ECO:0000256" key="1">
    <source>
        <dbReference type="ARBA" id="ARBA00004370"/>
    </source>
</evidence>
<accession>W4QKN6</accession>
<sequence length="337" mass="38044">MSALEKRISSKSEEMNFSGVAHLVQNGQLILHKAYGYANRSEKLENNIDTRFGIASGCKLFTAIAICQLVEQGKLTFHTKLKDCLSVPFPNFSEEITVHHLLTHSSGVPDYFDEEVMDDFEDIWKEIPMYLMKNTRDFLPLFQNGKMKFSPGERFHYNNTGFLLLGLVIEQLSGMSVTSYVEEHIFKRCNMDKSGYYSLDRLPNNTALGYIDEANGMWRTNLYSLPIIGGADGGAFITTSNMINLWQAVREHNLLSETMTGLLFTSHVQTGQGGCYGYGVWIEESTALGRKYHVMGYDPGVSFASAYYPERDCIVVITSNKSSGPHDILEVIEKEWK</sequence>
<dbReference type="EMBL" id="BAUU01000031">
    <property type="protein sequence ID" value="GAE32208.1"/>
    <property type="molecule type" value="Genomic_DNA"/>
</dbReference>
<dbReference type="Gene3D" id="3.40.710.10">
    <property type="entry name" value="DD-peptidase/beta-lactamase superfamily"/>
    <property type="match status" value="1"/>
</dbReference>
<dbReference type="PANTHER" id="PTHR46825:SF11">
    <property type="entry name" value="PENICILLIN-BINDING PROTEIN 4"/>
    <property type="match status" value="1"/>
</dbReference>
<dbReference type="GO" id="GO:0016020">
    <property type="term" value="C:membrane"/>
    <property type="evidence" value="ECO:0007669"/>
    <property type="project" value="UniProtKB-SubCell"/>
</dbReference>
<name>W4QKN6_9BACI</name>
<keyword evidence="2" id="KW-0472">Membrane</keyword>
<feature type="domain" description="Beta-lactamase-related" evidence="3">
    <location>
        <begin position="11"/>
        <end position="325"/>
    </location>
</feature>
<dbReference type="STRING" id="1236971.JCM9152_3732"/>
<keyword evidence="5" id="KW-1185">Reference proteome</keyword>
<dbReference type="Proteomes" id="UP000018895">
    <property type="component" value="Unassembled WGS sequence"/>
</dbReference>
<dbReference type="InterPro" id="IPR012338">
    <property type="entry name" value="Beta-lactam/transpept-like"/>
</dbReference>
<dbReference type="AlphaFoldDB" id="W4QKN6"/>
<comment type="caution">
    <text evidence="4">The sequence shown here is derived from an EMBL/GenBank/DDBJ whole genome shotgun (WGS) entry which is preliminary data.</text>
</comment>
<dbReference type="Pfam" id="PF00144">
    <property type="entry name" value="Beta-lactamase"/>
    <property type="match status" value="1"/>
</dbReference>
<dbReference type="InterPro" id="IPR050491">
    <property type="entry name" value="AmpC-like"/>
</dbReference>
<dbReference type="InterPro" id="IPR001466">
    <property type="entry name" value="Beta-lactam-related"/>
</dbReference>
<comment type="subcellular location">
    <subcellularLocation>
        <location evidence="1">Membrane</location>
    </subcellularLocation>
</comment>